<dbReference type="GO" id="GO:0015095">
    <property type="term" value="F:magnesium ion transmembrane transporter activity"/>
    <property type="evidence" value="ECO:0007669"/>
    <property type="project" value="TreeGrafter"/>
</dbReference>
<dbReference type="InterPro" id="IPR002523">
    <property type="entry name" value="MgTranspt_CorA/ZnTranspt_ZntB"/>
</dbReference>
<evidence type="ECO:0000313" key="14">
    <source>
        <dbReference type="Proteomes" id="UP000198756"/>
    </source>
</evidence>
<evidence type="ECO:0000256" key="12">
    <source>
        <dbReference type="SAM" id="Phobius"/>
    </source>
</evidence>
<evidence type="ECO:0000256" key="4">
    <source>
        <dbReference type="ARBA" id="ARBA00022475"/>
    </source>
</evidence>
<keyword evidence="3" id="KW-0813">Transport</keyword>
<dbReference type="PANTHER" id="PTHR46494:SF1">
    <property type="entry name" value="CORA FAMILY METAL ION TRANSPORTER (EUROFUNG)"/>
    <property type="match status" value="1"/>
</dbReference>
<comment type="catalytic activity">
    <reaction evidence="10">
        <text>Mg(2+)(in) = Mg(2+)(out)</text>
        <dbReference type="Rhea" id="RHEA:29827"/>
        <dbReference type="ChEBI" id="CHEBI:18420"/>
    </reaction>
</comment>
<dbReference type="GO" id="GO:0015087">
    <property type="term" value="F:cobalt ion transmembrane transporter activity"/>
    <property type="evidence" value="ECO:0007669"/>
    <property type="project" value="TreeGrafter"/>
</dbReference>
<evidence type="ECO:0000256" key="6">
    <source>
        <dbReference type="ARBA" id="ARBA00022842"/>
    </source>
</evidence>
<evidence type="ECO:0000256" key="7">
    <source>
        <dbReference type="ARBA" id="ARBA00022989"/>
    </source>
</evidence>
<dbReference type="EMBL" id="FMXE01000003">
    <property type="protein sequence ID" value="SDA41917.1"/>
    <property type="molecule type" value="Genomic_DNA"/>
</dbReference>
<protein>
    <submittedName>
        <fullName evidence="13">Magnesium transporter</fullName>
    </submittedName>
</protein>
<evidence type="ECO:0000256" key="1">
    <source>
        <dbReference type="ARBA" id="ARBA00004651"/>
    </source>
</evidence>
<organism evidence="13 14">
    <name type="scientific">Algoriphagus alkaliphilus</name>
    <dbReference type="NCBI Taxonomy" id="279824"/>
    <lineage>
        <taxon>Bacteria</taxon>
        <taxon>Pseudomonadati</taxon>
        <taxon>Bacteroidota</taxon>
        <taxon>Cytophagia</taxon>
        <taxon>Cytophagales</taxon>
        <taxon>Cyclobacteriaceae</taxon>
        <taxon>Algoriphagus</taxon>
    </lineage>
</organism>
<keyword evidence="7 12" id="KW-1133">Transmembrane helix</keyword>
<keyword evidence="4" id="KW-1003">Cell membrane</keyword>
<evidence type="ECO:0000256" key="3">
    <source>
        <dbReference type="ARBA" id="ARBA00022448"/>
    </source>
</evidence>
<dbReference type="SUPFAM" id="SSF143865">
    <property type="entry name" value="CorA soluble domain-like"/>
    <property type="match status" value="1"/>
</dbReference>
<dbReference type="FunFam" id="1.20.58.340:FF:000004">
    <property type="entry name" value="Magnesium transport protein CorA"/>
    <property type="match status" value="1"/>
</dbReference>
<feature type="transmembrane region" description="Helical" evidence="12">
    <location>
        <begin position="235"/>
        <end position="256"/>
    </location>
</feature>
<keyword evidence="9 12" id="KW-0472">Membrane</keyword>
<gene>
    <name evidence="13" type="ORF">SAMN03080617_00330</name>
</gene>
<keyword evidence="8" id="KW-0406">Ion transport</keyword>
<name>A0A1G5V9J1_9BACT</name>
<comment type="subcellular location">
    <subcellularLocation>
        <location evidence="1">Cell membrane</location>
        <topology evidence="1">Multi-pass membrane protein</topology>
    </subcellularLocation>
</comment>
<dbReference type="GO" id="GO:0005886">
    <property type="term" value="C:plasma membrane"/>
    <property type="evidence" value="ECO:0007669"/>
    <property type="project" value="UniProtKB-SubCell"/>
</dbReference>
<evidence type="ECO:0000256" key="5">
    <source>
        <dbReference type="ARBA" id="ARBA00022692"/>
    </source>
</evidence>
<reference evidence="14" key="1">
    <citation type="submission" date="2016-10" db="EMBL/GenBank/DDBJ databases">
        <authorList>
            <person name="Varghese N."/>
            <person name="Submissions S."/>
        </authorList>
    </citation>
    <scope>NUCLEOTIDE SEQUENCE [LARGE SCALE GENOMIC DNA]</scope>
    <source>
        <strain evidence="14">DSM 22703</strain>
    </source>
</reference>
<evidence type="ECO:0000256" key="11">
    <source>
        <dbReference type="ARBA" id="ARBA00045497"/>
    </source>
</evidence>
<comment type="function">
    <text evidence="11">Mediates influx of magnesium ions. Alternates between open and closed states. Activated by low cytoplasmic Mg(2+) levels. Inactive when cytoplasmic Mg(2+) levels are high.</text>
</comment>
<dbReference type="OrthoDB" id="9803416at2"/>
<evidence type="ECO:0000256" key="8">
    <source>
        <dbReference type="ARBA" id="ARBA00023065"/>
    </source>
</evidence>
<dbReference type="PANTHER" id="PTHR46494">
    <property type="entry name" value="CORA FAMILY METAL ION TRANSPORTER (EUROFUNG)"/>
    <property type="match status" value="1"/>
</dbReference>
<dbReference type="Pfam" id="PF01544">
    <property type="entry name" value="CorA"/>
    <property type="match status" value="1"/>
</dbReference>
<feature type="transmembrane region" description="Helical" evidence="12">
    <location>
        <begin position="268"/>
        <end position="287"/>
    </location>
</feature>
<dbReference type="SUPFAM" id="SSF144083">
    <property type="entry name" value="Magnesium transport protein CorA, transmembrane region"/>
    <property type="match status" value="1"/>
</dbReference>
<proteinExistence type="inferred from homology"/>
<comment type="similarity">
    <text evidence="2">Belongs to the CorA metal ion transporter (MIT) (TC 1.A.35) family.</text>
</comment>
<sequence length="293" mass="34373">MSRFIKNYSSFEWLDLQKPKKNELIEVTEPFHLELKLLEDSLQTGHLPKIEKQDGTTFVIIRAYSVEPSHNYATVTKLTNKIAFVMNERRLITIHQKPFGFLENLYEDEFQDPEQLMLAIFQQMLLTFQAPLDWLSDKMDDYEKEIFLGKHGKISVQALYYQKSKARISKKILQLTQVVLNQIQVKEAHYSALQDLKETCINLILHFDEVIEDGTSILNTHLNLTTQKSNEVMKLLTVFSAFFLPLTFIVGVYGMNFDNMPELQWANGYYLTWIVMIGISLVIFLWFKRKKIM</sequence>
<keyword evidence="6" id="KW-0460">Magnesium</keyword>
<dbReference type="InterPro" id="IPR045861">
    <property type="entry name" value="CorA_cytoplasmic_dom"/>
</dbReference>
<dbReference type="Gene3D" id="3.30.460.20">
    <property type="entry name" value="CorA soluble domain-like"/>
    <property type="match status" value="1"/>
</dbReference>
<evidence type="ECO:0000256" key="10">
    <source>
        <dbReference type="ARBA" id="ARBA00034269"/>
    </source>
</evidence>
<dbReference type="Gene3D" id="1.20.58.340">
    <property type="entry name" value="Magnesium transport protein CorA, transmembrane region"/>
    <property type="match status" value="2"/>
</dbReference>
<dbReference type="STRING" id="279824.SAMN03080617_00330"/>
<keyword evidence="14" id="KW-1185">Reference proteome</keyword>
<dbReference type="AlphaFoldDB" id="A0A1G5V9J1"/>
<dbReference type="RefSeq" id="WP_092728215.1">
    <property type="nucleotide sequence ID" value="NZ_FMXE01000003.1"/>
</dbReference>
<keyword evidence="5 12" id="KW-0812">Transmembrane</keyword>
<evidence type="ECO:0000256" key="2">
    <source>
        <dbReference type="ARBA" id="ARBA00009765"/>
    </source>
</evidence>
<dbReference type="GO" id="GO:0050897">
    <property type="term" value="F:cobalt ion binding"/>
    <property type="evidence" value="ECO:0007669"/>
    <property type="project" value="TreeGrafter"/>
</dbReference>
<dbReference type="Proteomes" id="UP000198756">
    <property type="component" value="Unassembled WGS sequence"/>
</dbReference>
<dbReference type="InterPro" id="IPR045863">
    <property type="entry name" value="CorA_TM1_TM2"/>
</dbReference>
<evidence type="ECO:0000313" key="13">
    <source>
        <dbReference type="EMBL" id="SDA41917.1"/>
    </source>
</evidence>
<accession>A0A1G5V9J1</accession>
<dbReference type="GO" id="GO:0000287">
    <property type="term" value="F:magnesium ion binding"/>
    <property type="evidence" value="ECO:0007669"/>
    <property type="project" value="TreeGrafter"/>
</dbReference>
<evidence type="ECO:0000256" key="9">
    <source>
        <dbReference type="ARBA" id="ARBA00023136"/>
    </source>
</evidence>